<keyword evidence="1" id="KW-0175">Coiled coil</keyword>
<evidence type="ECO:0000313" key="4">
    <source>
        <dbReference type="EMBL" id="GFR00755.1"/>
    </source>
</evidence>
<evidence type="ECO:0000313" key="5">
    <source>
        <dbReference type="Proteomes" id="UP000887116"/>
    </source>
</evidence>
<keyword evidence="5" id="KW-1185">Reference proteome</keyword>
<sequence length="891" mass="102505">MNAVVGSKEVIDLNNNSSDLDALNGQPNLQRESFATSEKQERPVATLEEQESVSNLKKIGADFSIPLSIFHYKDYNSDFFTSWYNISSRIFKEINQACPEKQVLNLALSVLMFPYIVFTALGLVIYNKFKTNDKTQISSEENKTKKSEVSESTAKRLAYGVLAAVAILVSIPILLLLLIPATPALATFYLLNRDLSHSLVAVLKVSSGSYQKKHQNIEVSFREIDAGKSDIMWDMEVKFPPQFKQLLRDLYEDPEHNAVLKLSAKIDLKNGLKPLRNEIKNVLATSIQEFAKAMEELMKLEKKEITYDKLKESLNEFRLKVVDSIGPNLTSHLIQNAYQVAFIQAIKFAQRREDFLLERALEEVLIKEELKSQGKELPSEKEMIIKDLKVSSDLGDNVLPLFRAKWKDLIQEGKIAKRTIINTYEDMYPQETKKALDNAEREIKDLREIGQKRYNGICEKLKEIHGDIGKSNLTDGILRRKLEDLFKLELTDQAIYQKLIKSRIKEAKIMLNQSDLTIDIRQSLLDEFCNLNVNVCSHHKVNLLLEKMHSEITKCGIQGLFKEQEKSIKNIEDNTGIFMLFNGEDEKCLVNKIVSYREEIGKYLTQPARLKEIIEKQNKNLDVEKNSKEKESSSMELIELCLKNNQKILEALEQLELKKEGLLINEKATNDYKEELTSREKIKFAVIEDDLLKEFERETFNEEAVKKLLEEAELKYYLAEKCIKSPVTKTKDNIKHFCQDLLSPLIDRLVENIINNVPKNDKSSLLQPVKSFWTCWGYIKTGLIVAIRGDESTEGKALDVAHNSRKEVEIFLEHFESSYKKAGAFLGDLFSDEGETFKNNVWPKIEEHLYGMRDRFFKDIEFTLVKNRLDEASPQQLVRNSNKHTVIAVER</sequence>
<feature type="transmembrane region" description="Helical" evidence="2">
    <location>
        <begin position="103"/>
        <end position="126"/>
    </location>
</feature>
<feature type="transmembrane region" description="Helical" evidence="2">
    <location>
        <begin position="157"/>
        <end position="179"/>
    </location>
</feature>
<protein>
    <submittedName>
        <fullName evidence="4">Uncharacterized protein</fullName>
    </submittedName>
</protein>
<comment type="caution">
    <text evidence="4">The sequence shown here is derived from an EMBL/GenBank/DDBJ whole genome shotgun (WGS) entry which is preliminary data.</text>
</comment>
<dbReference type="EMBL" id="BMAO01032962">
    <property type="protein sequence ID" value="GFQ86019.1"/>
    <property type="molecule type" value="Genomic_DNA"/>
</dbReference>
<reference evidence="4" key="1">
    <citation type="submission" date="2020-07" db="EMBL/GenBank/DDBJ databases">
        <title>Multicomponent nature underlies the extraordinary mechanical properties of spider dragline silk.</title>
        <authorList>
            <person name="Kono N."/>
            <person name="Nakamura H."/>
            <person name="Mori M."/>
            <person name="Yoshida Y."/>
            <person name="Ohtoshi R."/>
            <person name="Malay A.D."/>
            <person name="Moran D.A.P."/>
            <person name="Tomita M."/>
            <person name="Numata K."/>
            <person name="Arakawa K."/>
        </authorList>
    </citation>
    <scope>NUCLEOTIDE SEQUENCE</scope>
</reference>
<organism evidence="4 5">
    <name type="scientific">Trichonephila clavata</name>
    <name type="common">Joro spider</name>
    <name type="synonym">Nephila clavata</name>
    <dbReference type="NCBI Taxonomy" id="2740835"/>
    <lineage>
        <taxon>Eukaryota</taxon>
        <taxon>Metazoa</taxon>
        <taxon>Ecdysozoa</taxon>
        <taxon>Arthropoda</taxon>
        <taxon>Chelicerata</taxon>
        <taxon>Arachnida</taxon>
        <taxon>Araneae</taxon>
        <taxon>Araneomorphae</taxon>
        <taxon>Entelegynae</taxon>
        <taxon>Araneoidea</taxon>
        <taxon>Nephilidae</taxon>
        <taxon>Trichonephila</taxon>
    </lineage>
</organism>
<dbReference type="OrthoDB" id="6435469at2759"/>
<dbReference type="AlphaFoldDB" id="A0A8X6GFA1"/>
<proteinExistence type="predicted"/>
<keyword evidence="2" id="KW-0472">Membrane</keyword>
<gene>
    <name evidence="4" type="primary">WPM_00685</name>
    <name evidence="4" type="ORF">TNCT_269441</name>
    <name evidence="3" type="ORF">TNCT_567181</name>
</gene>
<keyword evidence="2" id="KW-0812">Transmembrane</keyword>
<accession>A0A8X6GFA1</accession>
<evidence type="ECO:0000256" key="1">
    <source>
        <dbReference type="SAM" id="Coils"/>
    </source>
</evidence>
<dbReference type="Proteomes" id="UP000887116">
    <property type="component" value="Unassembled WGS sequence"/>
</dbReference>
<keyword evidence="2" id="KW-1133">Transmembrane helix</keyword>
<evidence type="ECO:0000313" key="3">
    <source>
        <dbReference type="EMBL" id="GFQ86019.1"/>
    </source>
</evidence>
<feature type="coiled-coil region" evidence="1">
    <location>
        <begin position="611"/>
        <end position="665"/>
    </location>
</feature>
<dbReference type="EMBL" id="BMAO01025147">
    <property type="protein sequence ID" value="GFR00755.1"/>
    <property type="molecule type" value="Genomic_DNA"/>
</dbReference>
<evidence type="ECO:0000256" key="2">
    <source>
        <dbReference type="SAM" id="Phobius"/>
    </source>
</evidence>
<name>A0A8X6GFA1_TRICU</name>
<feature type="coiled-coil region" evidence="1">
    <location>
        <begin position="283"/>
        <end position="320"/>
    </location>
</feature>